<accession>A0A7S0G8J1</accession>
<dbReference type="SUPFAM" id="SSF51294">
    <property type="entry name" value="Hedgehog/intein (Hint) domain"/>
    <property type="match status" value="1"/>
</dbReference>
<evidence type="ECO:0000313" key="2">
    <source>
        <dbReference type="EMBL" id="CAD8402977.1"/>
    </source>
</evidence>
<protein>
    <recommendedName>
        <fullName evidence="1">Hedgehog protein Hint domain-containing protein</fullName>
    </recommendedName>
</protein>
<dbReference type="EMBL" id="HBEK01023663">
    <property type="protein sequence ID" value="CAD8402977.1"/>
    <property type="molecule type" value="Transcribed_RNA"/>
</dbReference>
<sequence>MSDGQVKTVDEVQVGDMIESVDARGRRSFSEVFLIQHGKQTAVRRLRQIHFNTLDAKASGAITLSNTHLLRVAKDKDEFVPAKSIKLGSKVFVVPETESEATAAVVTKILNL</sequence>
<evidence type="ECO:0000259" key="1">
    <source>
        <dbReference type="Pfam" id="PF01079"/>
    </source>
</evidence>
<dbReference type="Pfam" id="PF01079">
    <property type="entry name" value="Hint"/>
    <property type="match status" value="1"/>
</dbReference>
<gene>
    <name evidence="2" type="ORF">RMAR0315_LOCUS12982</name>
</gene>
<dbReference type="InterPro" id="IPR001767">
    <property type="entry name" value="Hedgehog_Hint"/>
</dbReference>
<dbReference type="InterPro" id="IPR036844">
    <property type="entry name" value="Hint_dom_sf"/>
</dbReference>
<dbReference type="Gene3D" id="2.170.16.10">
    <property type="entry name" value="Hedgehog/Intein (Hint) domain"/>
    <property type="match status" value="1"/>
</dbReference>
<name>A0A7S0G8J1_9RHOD</name>
<feature type="domain" description="Hedgehog protein Hint" evidence="1">
    <location>
        <begin position="2"/>
        <end position="109"/>
    </location>
</feature>
<dbReference type="GO" id="GO:0016540">
    <property type="term" value="P:protein autoprocessing"/>
    <property type="evidence" value="ECO:0007669"/>
    <property type="project" value="InterPro"/>
</dbReference>
<dbReference type="AlphaFoldDB" id="A0A7S0G8J1"/>
<organism evidence="2">
    <name type="scientific">Rhodosorus marinus</name>
    <dbReference type="NCBI Taxonomy" id="101924"/>
    <lineage>
        <taxon>Eukaryota</taxon>
        <taxon>Rhodophyta</taxon>
        <taxon>Stylonematophyceae</taxon>
        <taxon>Stylonematales</taxon>
        <taxon>Stylonemataceae</taxon>
        <taxon>Rhodosorus</taxon>
    </lineage>
</organism>
<proteinExistence type="predicted"/>
<reference evidence="2" key="1">
    <citation type="submission" date="2021-01" db="EMBL/GenBank/DDBJ databases">
        <authorList>
            <person name="Corre E."/>
            <person name="Pelletier E."/>
            <person name="Niang G."/>
            <person name="Scheremetjew M."/>
            <person name="Finn R."/>
            <person name="Kale V."/>
            <person name="Holt S."/>
            <person name="Cochrane G."/>
            <person name="Meng A."/>
            <person name="Brown T."/>
            <person name="Cohen L."/>
        </authorList>
    </citation>
    <scope>NUCLEOTIDE SEQUENCE</scope>
    <source>
        <strain evidence="2">UTEX LB 2760</strain>
    </source>
</reference>